<organism evidence="1 2">
    <name type="scientific">Fictibacillus terranigra</name>
    <dbReference type="NCBI Taxonomy" id="3058424"/>
    <lineage>
        <taxon>Bacteria</taxon>
        <taxon>Bacillati</taxon>
        <taxon>Bacillota</taxon>
        <taxon>Bacilli</taxon>
        <taxon>Bacillales</taxon>
        <taxon>Fictibacillaceae</taxon>
        <taxon>Fictibacillus</taxon>
    </lineage>
</organism>
<dbReference type="Proteomes" id="UP001168694">
    <property type="component" value="Unassembled WGS sequence"/>
</dbReference>
<accession>A0ABT8E537</accession>
<dbReference type="RefSeq" id="WP_290399176.1">
    <property type="nucleotide sequence ID" value="NZ_JAUHLN010000002.1"/>
</dbReference>
<name>A0ABT8E537_9BACL</name>
<evidence type="ECO:0000313" key="1">
    <source>
        <dbReference type="EMBL" id="MDN4073026.1"/>
    </source>
</evidence>
<sequence length="58" mass="7038">MSEYYKNSVYNEEKESISVKESVVENKRELLEDKKVLEQIEKRIKSRHQYVHPLVQTK</sequence>
<gene>
    <name evidence="1" type="ORF">QYF49_08330</name>
</gene>
<keyword evidence="2" id="KW-1185">Reference proteome</keyword>
<dbReference type="Pfam" id="PF13040">
    <property type="entry name" value="Fur_reg_FbpB"/>
    <property type="match status" value="1"/>
</dbReference>
<comment type="caution">
    <text evidence="1">The sequence shown here is derived from an EMBL/GenBank/DDBJ whole genome shotgun (WGS) entry which is preliminary data.</text>
</comment>
<protein>
    <submittedName>
        <fullName evidence="1">FbpB family small basic protein</fullName>
    </submittedName>
</protein>
<dbReference type="EMBL" id="JAUHLN010000002">
    <property type="protein sequence ID" value="MDN4073026.1"/>
    <property type="molecule type" value="Genomic_DNA"/>
</dbReference>
<reference evidence="1" key="1">
    <citation type="submission" date="2023-06" db="EMBL/GenBank/DDBJ databases">
        <title>Draft Genome Sequences of Representative Paenibacillus Polymyxa, Bacillus cereus, Fictibacillus sp., and Brevibacillus agri Strains Isolated from Amazonian Dark Earth.</title>
        <authorList>
            <person name="Pellegrinetti T.A."/>
            <person name="Cunha I.C.M."/>
            <person name="Chaves M.G."/>
            <person name="Freitas A.S."/>
            <person name="Silva A.V.R."/>
            <person name="Tsai S.M."/>
            <person name="Mendes L.W."/>
        </authorList>
    </citation>
    <scope>NUCLEOTIDE SEQUENCE</scope>
    <source>
        <strain evidence="1">CENA-BCM004</strain>
    </source>
</reference>
<proteinExistence type="predicted"/>
<dbReference type="InterPro" id="IPR025004">
    <property type="entry name" value="SenN/SenS"/>
</dbReference>
<evidence type="ECO:0000313" key="2">
    <source>
        <dbReference type="Proteomes" id="UP001168694"/>
    </source>
</evidence>